<feature type="transmembrane region" description="Helical" evidence="6">
    <location>
        <begin position="598"/>
        <end position="625"/>
    </location>
</feature>
<dbReference type="Proteomes" id="UP001433268">
    <property type="component" value="Unassembled WGS sequence"/>
</dbReference>
<dbReference type="InterPro" id="IPR000960">
    <property type="entry name" value="Flavin_mOase"/>
</dbReference>
<dbReference type="PRINTS" id="PR00370">
    <property type="entry name" value="FMOXYGENASE"/>
</dbReference>
<dbReference type="InterPro" id="IPR050346">
    <property type="entry name" value="FMO-like"/>
</dbReference>
<protein>
    <recommendedName>
        <fullName evidence="9">Dimethylaniline monooxygenase</fullName>
    </recommendedName>
</protein>
<evidence type="ECO:0000256" key="3">
    <source>
        <dbReference type="ARBA" id="ARBA00022827"/>
    </source>
</evidence>
<evidence type="ECO:0000256" key="6">
    <source>
        <dbReference type="SAM" id="Phobius"/>
    </source>
</evidence>
<dbReference type="RefSeq" id="XP_066674851.1">
    <property type="nucleotide sequence ID" value="XM_066805078.1"/>
</dbReference>
<dbReference type="InterPro" id="IPR020946">
    <property type="entry name" value="Flavin_mOase-like"/>
</dbReference>
<keyword evidence="6" id="KW-0812">Transmembrane</keyword>
<evidence type="ECO:0000256" key="4">
    <source>
        <dbReference type="ARBA" id="ARBA00022857"/>
    </source>
</evidence>
<evidence type="ECO:0000313" key="7">
    <source>
        <dbReference type="EMBL" id="KAK8094078.1"/>
    </source>
</evidence>
<keyword evidence="8" id="KW-1185">Reference proteome</keyword>
<comment type="caution">
    <text evidence="7">The sequence shown here is derived from an EMBL/GenBank/DDBJ whole genome shotgun (WGS) entry which is preliminary data.</text>
</comment>
<evidence type="ECO:0000256" key="5">
    <source>
        <dbReference type="ARBA" id="ARBA00023002"/>
    </source>
</evidence>
<gene>
    <name evidence="7" type="ORF">PG997_000763</name>
</gene>
<dbReference type="Pfam" id="PF00743">
    <property type="entry name" value="FMO-like"/>
    <property type="match status" value="1"/>
</dbReference>
<organism evidence="7 8">
    <name type="scientific">Apiospora hydei</name>
    <dbReference type="NCBI Taxonomy" id="1337664"/>
    <lineage>
        <taxon>Eukaryota</taxon>
        <taxon>Fungi</taxon>
        <taxon>Dikarya</taxon>
        <taxon>Ascomycota</taxon>
        <taxon>Pezizomycotina</taxon>
        <taxon>Sordariomycetes</taxon>
        <taxon>Xylariomycetidae</taxon>
        <taxon>Amphisphaeriales</taxon>
        <taxon>Apiosporaceae</taxon>
        <taxon>Apiospora</taxon>
    </lineage>
</organism>
<keyword evidence="6" id="KW-1133">Transmembrane helix</keyword>
<dbReference type="SUPFAM" id="SSF51905">
    <property type="entry name" value="FAD/NAD(P)-binding domain"/>
    <property type="match status" value="1"/>
</dbReference>
<comment type="similarity">
    <text evidence="1">Belongs to the FMO family.</text>
</comment>
<keyword evidence="5" id="KW-0560">Oxidoreductase</keyword>
<dbReference type="GeneID" id="92038138"/>
<keyword evidence="4" id="KW-0521">NADP</keyword>
<dbReference type="Gene3D" id="3.50.50.60">
    <property type="entry name" value="FAD/NAD(P)-binding domain"/>
    <property type="match status" value="1"/>
</dbReference>
<evidence type="ECO:0000256" key="1">
    <source>
        <dbReference type="ARBA" id="ARBA00009183"/>
    </source>
</evidence>
<evidence type="ECO:0008006" key="9">
    <source>
        <dbReference type="Google" id="ProtNLM"/>
    </source>
</evidence>
<dbReference type="PIRSF" id="PIRSF000332">
    <property type="entry name" value="FMO"/>
    <property type="match status" value="1"/>
</dbReference>
<keyword evidence="3" id="KW-0274">FAD</keyword>
<name>A0ABR1XBW8_9PEZI</name>
<dbReference type="PANTHER" id="PTHR23023">
    <property type="entry name" value="DIMETHYLANILINE MONOOXYGENASE"/>
    <property type="match status" value="1"/>
</dbReference>
<evidence type="ECO:0000313" key="8">
    <source>
        <dbReference type="Proteomes" id="UP001433268"/>
    </source>
</evidence>
<keyword evidence="2" id="KW-0285">Flavoprotein</keyword>
<reference evidence="7 8" key="1">
    <citation type="submission" date="2023-01" db="EMBL/GenBank/DDBJ databases">
        <title>Analysis of 21 Apiospora genomes using comparative genomics revels a genus with tremendous synthesis potential of carbohydrate active enzymes and secondary metabolites.</title>
        <authorList>
            <person name="Sorensen T."/>
        </authorList>
    </citation>
    <scope>NUCLEOTIDE SEQUENCE [LARGE SCALE GENOMIC DNA]</scope>
    <source>
        <strain evidence="7 8">CBS 114990</strain>
    </source>
</reference>
<evidence type="ECO:0000256" key="2">
    <source>
        <dbReference type="ARBA" id="ARBA00022630"/>
    </source>
</evidence>
<sequence>MLRVAVIGGGPAGLATLKFLKTAHQYFGGEPVDVVLFESADVIGGTFVNKVYEDAEMVSSKYLTAFSDYRLGPDDPDFVTPAQYVAYLHRYCEEFDLVPHIHLGAKVVRVSRPPPSHQNGYTLTVEYRNGGHKDHHFDAVAICNGLHNQPAGHRIPGLDKVLHSSVLHSSEVKGRQDFFKQGPILAPESGPHVAILGAGETAMDIAHLAVTTPGVETVMLCHKNGFWVAPKKIPEPTVLRIWHGSKNPKPIDTAVASLFDTAYCHPKLQRGSMLWLYYTWAVSWLMYTATGTKFGMDQWVGEYDEDRFHTDGIFLVKSVRAMPYISWPWRKNSIGHRIRAFVCQMPIQDVRGRRIQLAPWPTHVRDDGTWAFPDRGRPEDEEVKAMEDYKPTVVVCCTGYDRSFPFLDHDFQPTLDQANVRGVYCSDDVTVGYIGFVRPNLGAIPPLAELQAQLWVLRLMQWAHRRDQEHHGHGYGGGTKQSGYNCEQGLQHYNALFSHDPNAVEAYEISYRLRPRGEHDLAHDKGGVDHESYAYQLALDLGAAPTFSFMVHQGPRALWTWAMGSNFNTKFRLVGPYANRRLALEIMRSELFQVTSRLGGFVFFVLYSLVPFVGFGAMSLGLYAWDFIKGLFV</sequence>
<dbReference type="InterPro" id="IPR036188">
    <property type="entry name" value="FAD/NAD-bd_sf"/>
</dbReference>
<proteinExistence type="inferred from homology"/>
<dbReference type="EMBL" id="JAQQWN010000002">
    <property type="protein sequence ID" value="KAK8094078.1"/>
    <property type="molecule type" value="Genomic_DNA"/>
</dbReference>
<accession>A0ABR1XBW8</accession>
<keyword evidence="6" id="KW-0472">Membrane</keyword>